<sequence length="98" mass="10804">MDVSRAQAALRQIAKGFEELAAALGPADEPDETERTARLIAEWGVKGLTQRQASALFRKHGFAPQTAGGWARGDWIAIGEDGLRYLTARSHEWLEERA</sequence>
<dbReference type="Proteomes" id="UP001612741">
    <property type="component" value="Unassembled WGS sequence"/>
</dbReference>
<keyword evidence="2" id="KW-1185">Reference proteome</keyword>
<reference evidence="1 2" key="1">
    <citation type="submission" date="2024-10" db="EMBL/GenBank/DDBJ databases">
        <title>The Natural Products Discovery Center: Release of the First 8490 Sequenced Strains for Exploring Actinobacteria Biosynthetic Diversity.</title>
        <authorList>
            <person name="Kalkreuter E."/>
            <person name="Kautsar S.A."/>
            <person name="Yang D."/>
            <person name="Bader C.D."/>
            <person name="Teijaro C.N."/>
            <person name="Fluegel L."/>
            <person name="Davis C.M."/>
            <person name="Simpson J.R."/>
            <person name="Lauterbach L."/>
            <person name="Steele A.D."/>
            <person name="Gui C."/>
            <person name="Meng S."/>
            <person name="Li G."/>
            <person name="Viehrig K."/>
            <person name="Ye F."/>
            <person name="Su P."/>
            <person name="Kiefer A.F."/>
            <person name="Nichols A."/>
            <person name="Cepeda A.J."/>
            <person name="Yan W."/>
            <person name="Fan B."/>
            <person name="Jiang Y."/>
            <person name="Adhikari A."/>
            <person name="Zheng C.-J."/>
            <person name="Schuster L."/>
            <person name="Cowan T.M."/>
            <person name="Smanski M.J."/>
            <person name="Chevrette M.G."/>
            <person name="De Carvalho L.P.S."/>
            <person name="Shen B."/>
        </authorList>
    </citation>
    <scope>NUCLEOTIDE SEQUENCE [LARGE SCALE GENOMIC DNA]</scope>
    <source>
        <strain evidence="1 2">NPDC050545</strain>
    </source>
</reference>
<proteinExistence type="predicted"/>
<organism evidence="1 2">
    <name type="scientific">Nonomuraea typhae</name>
    <dbReference type="NCBI Taxonomy" id="2603600"/>
    <lineage>
        <taxon>Bacteria</taxon>
        <taxon>Bacillati</taxon>
        <taxon>Actinomycetota</taxon>
        <taxon>Actinomycetes</taxon>
        <taxon>Streptosporangiales</taxon>
        <taxon>Streptosporangiaceae</taxon>
        <taxon>Nonomuraea</taxon>
    </lineage>
</organism>
<comment type="caution">
    <text evidence="1">The sequence shown here is derived from an EMBL/GenBank/DDBJ whole genome shotgun (WGS) entry which is preliminary data.</text>
</comment>
<dbReference type="EMBL" id="JBITGY010000003">
    <property type="protein sequence ID" value="MFI6498418.1"/>
    <property type="molecule type" value="Genomic_DNA"/>
</dbReference>
<evidence type="ECO:0000313" key="2">
    <source>
        <dbReference type="Proteomes" id="UP001612741"/>
    </source>
</evidence>
<evidence type="ECO:0000313" key="1">
    <source>
        <dbReference type="EMBL" id="MFI6498418.1"/>
    </source>
</evidence>
<gene>
    <name evidence="1" type="ORF">ACIBG2_13580</name>
</gene>
<accession>A0ABW7YRE1</accession>
<dbReference type="RefSeq" id="WP_397081665.1">
    <property type="nucleotide sequence ID" value="NZ_JBITGY010000003.1"/>
</dbReference>
<protein>
    <submittedName>
        <fullName evidence="1">Uncharacterized protein</fullName>
    </submittedName>
</protein>
<name>A0ABW7YRE1_9ACTN</name>